<dbReference type="EMBL" id="FUZA01000008">
    <property type="protein sequence ID" value="SKC15553.1"/>
    <property type="molecule type" value="Genomic_DNA"/>
</dbReference>
<dbReference type="Proteomes" id="UP000190897">
    <property type="component" value="Unassembled WGS sequence"/>
</dbReference>
<name>A0A1T5H4E5_9BACT</name>
<keyword evidence="1" id="KW-0472">Membrane</keyword>
<feature type="transmembrane region" description="Helical" evidence="1">
    <location>
        <begin position="222"/>
        <end position="242"/>
    </location>
</feature>
<dbReference type="AlphaFoldDB" id="A0A1T5H4E5"/>
<proteinExistence type="predicted"/>
<evidence type="ECO:0000313" key="2">
    <source>
        <dbReference type="EMBL" id="SKC15553.1"/>
    </source>
</evidence>
<organism evidence="2 3">
    <name type="scientific">Dyadobacter psychrophilus</name>
    <dbReference type="NCBI Taxonomy" id="651661"/>
    <lineage>
        <taxon>Bacteria</taxon>
        <taxon>Pseudomonadati</taxon>
        <taxon>Bacteroidota</taxon>
        <taxon>Cytophagia</taxon>
        <taxon>Cytophagales</taxon>
        <taxon>Spirosomataceae</taxon>
        <taxon>Dyadobacter</taxon>
    </lineage>
</organism>
<feature type="transmembrane region" description="Helical" evidence="1">
    <location>
        <begin position="133"/>
        <end position="152"/>
    </location>
</feature>
<dbReference type="OrthoDB" id="911374at2"/>
<accession>A0A1T5H4E5</accession>
<reference evidence="3" key="1">
    <citation type="submission" date="2017-02" db="EMBL/GenBank/DDBJ databases">
        <authorList>
            <person name="Varghese N."/>
            <person name="Submissions S."/>
        </authorList>
    </citation>
    <scope>NUCLEOTIDE SEQUENCE [LARGE SCALE GENOMIC DNA]</scope>
    <source>
        <strain evidence="3">DSM 22270</strain>
    </source>
</reference>
<feature type="transmembrane region" description="Helical" evidence="1">
    <location>
        <begin position="15"/>
        <end position="32"/>
    </location>
</feature>
<dbReference type="RefSeq" id="WP_082217322.1">
    <property type="nucleotide sequence ID" value="NZ_FUZA01000008.1"/>
</dbReference>
<feature type="transmembrane region" description="Helical" evidence="1">
    <location>
        <begin position="273"/>
        <end position="293"/>
    </location>
</feature>
<keyword evidence="1" id="KW-0812">Transmembrane</keyword>
<keyword evidence="2" id="KW-0808">Transferase</keyword>
<dbReference type="STRING" id="651661.SAMN05660293_04870"/>
<feature type="transmembrane region" description="Helical" evidence="1">
    <location>
        <begin position="109"/>
        <end position="127"/>
    </location>
</feature>
<feature type="transmembrane region" description="Helical" evidence="1">
    <location>
        <begin position="356"/>
        <end position="377"/>
    </location>
</feature>
<keyword evidence="1" id="KW-1133">Transmembrane helix</keyword>
<evidence type="ECO:0000256" key="1">
    <source>
        <dbReference type="SAM" id="Phobius"/>
    </source>
</evidence>
<feature type="transmembrane region" description="Helical" evidence="1">
    <location>
        <begin position="299"/>
        <end position="319"/>
    </location>
</feature>
<feature type="transmembrane region" description="Helical" evidence="1">
    <location>
        <begin position="188"/>
        <end position="215"/>
    </location>
</feature>
<keyword evidence="2" id="KW-0328">Glycosyltransferase</keyword>
<protein>
    <submittedName>
        <fullName evidence="2">Dolichyl-phosphate-mannose-protein mannosyltransferase</fullName>
    </submittedName>
</protein>
<keyword evidence="3" id="KW-1185">Reference proteome</keyword>
<evidence type="ECO:0000313" key="3">
    <source>
        <dbReference type="Proteomes" id="UP000190897"/>
    </source>
</evidence>
<feature type="transmembrane region" description="Helical" evidence="1">
    <location>
        <begin position="331"/>
        <end position="350"/>
    </location>
</feature>
<sequence>MEINKSLIWVRDKSFMIALIFGLISALILLIIKFQASISYHPDISGSEGSSIVPIQLLVSGSPIYLDPEDAPFRLSQYAPIYSTIVATFCKIVGWSALEVHKIYLASRLWSNLFVLATVGFIGLFLNRLTKKPFVAIIASLYIFHVLSFWFLTTSRPDSLLILLTSLFIFSCYNALKQDGSQFWFYPAIFIAVTAFFVKQSGAILAISAGVYWILNREWKMLLSLTAFGVVVMALYLAILPINTIDLFFTNIIGGVANSASWEWFYDWTLQHWLLQFAPLIIANAIVSGYIIYYRYSNFLLFLTLCCFLTFVFSTSTAFKIGAGVGYYQDYLILAVIQITLFITHAANVYRFDQGFFRIAASFYMIVAFLHCTLFVFMKYKSAIHSNFERNYIDERNVSEYLYHEKNLKPREWVYICGGNNLEGYFLNHFLVNNALIPFADLVYLANLNGTFQFDKFESMVRRKDIKYVISLKGIVPTNILNIDFANTLKYSSTVGPYDIYEADK</sequence>
<dbReference type="GO" id="GO:0016757">
    <property type="term" value="F:glycosyltransferase activity"/>
    <property type="evidence" value="ECO:0007669"/>
    <property type="project" value="UniProtKB-KW"/>
</dbReference>
<gene>
    <name evidence="2" type="ORF">SAMN05660293_04870</name>
</gene>